<dbReference type="InterPro" id="IPR036390">
    <property type="entry name" value="WH_DNA-bd_sf"/>
</dbReference>
<sequence>MHFPPGMRLVEEEICQRFAVSRSPVREALQILASYGLVERRPRVGMFVTELSVRKLDEVYACRASLEALASSGVARNASARTVSSLEKLVRDMGRAIEKDARDTAFAANVALTNLLHAECGNETLRTILASLDKQALRYRLYCYRRNRDMMLFSIEANVALVAAIKARAPDQAAEVTRDLVTRSGQMIRAALLATAGDDAAKESA</sequence>
<dbReference type="InterPro" id="IPR000524">
    <property type="entry name" value="Tscrpt_reg_HTH_GntR"/>
</dbReference>
<dbReference type="PANTHER" id="PTHR43537">
    <property type="entry name" value="TRANSCRIPTIONAL REGULATOR, GNTR FAMILY"/>
    <property type="match status" value="1"/>
</dbReference>
<proteinExistence type="predicted"/>
<dbReference type="GO" id="GO:0003700">
    <property type="term" value="F:DNA-binding transcription factor activity"/>
    <property type="evidence" value="ECO:0007669"/>
    <property type="project" value="InterPro"/>
</dbReference>
<dbReference type="PROSITE" id="PS50949">
    <property type="entry name" value="HTH_GNTR"/>
    <property type="match status" value="1"/>
</dbReference>
<keyword evidence="3" id="KW-0804">Transcription</keyword>
<dbReference type="InterPro" id="IPR011711">
    <property type="entry name" value="GntR_C"/>
</dbReference>
<feature type="domain" description="HTH gntR-type" evidence="4">
    <location>
        <begin position="1"/>
        <end position="51"/>
    </location>
</feature>
<accession>A0AA41YYL1</accession>
<dbReference type="SMART" id="SM00895">
    <property type="entry name" value="FCD"/>
    <property type="match status" value="1"/>
</dbReference>
<evidence type="ECO:0000313" key="6">
    <source>
        <dbReference type="Proteomes" id="UP001165667"/>
    </source>
</evidence>
<keyword evidence="1" id="KW-0805">Transcription regulation</keyword>
<dbReference type="PANTHER" id="PTHR43537:SF5">
    <property type="entry name" value="UXU OPERON TRANSCRIPTIONAL REGULATOR"/>
    <property type="match status" value="1"/>
</dbReference>
<organism evidence="5 6">
    <name type="scientific">Lichenifustis flavocetrariae</name>
    <dbReference type="NCBI Taxonomy" id="2949735"/>
    <lineage>
        <taxon>Bacteria</taxon>
        <taxon>Pseudomonadati</taxon>
        <taxon>Pseudomonadota</taxon>
        <taxon>Alphaproteobacteria</taxon>
        <taxon>Hyphomicrobiales</taxon>
        <taxon>Lichenihabitantaceae</taxon>
        <taxon>Lichenifustis</taxon>
    </lineage>
</organism>
<evidence type="ECO:0000259" key="4">
    <source>
        <dbReference type="PROSITE" id="PS50949"/>
    </source>
</evidence>
<protein>
    <submittedName>
        <fullName evidence="5">GntR family transcriptional regulator</fullName>
    </submittedName>
</protein>
<reference evidence="5" key="1">
    <citation type="submission" date="2022-05" db="EMBL/GenBank/DDBJ databases">
        <authorList>
            <person name="Pankratov T."/>
        </authorList>
    </citation>
    <scope>NUCLEOTIDE SEQUENCE</scope>
    <source>
        <strain evidence="5">BP6-180914</strain>
    </source>
</reference>
<keyword evidence="2" id="KW-0238">DNA-binding</keyword>
<dbReference type="EMBL" id="JAMOIM010000011">
    <property type="protein sequence ID" value="MCW6509671.1"/>
    <property type="molecule type" value="Genomic_DNA"/>
</dbReference>
<gene>
    <name evidence="5" type="ORF">M8523_16760</name>
</gene>
<dbReference type="CDD" id="cd07377">
    <property type="entry name" value="WHTH_GntR"/>
    <property type="match status" value="1"/>
</dbReference>
<dbReference type="AlphaFoldDB" id="A0AA41YYL1"/>
<dbReference type="GO" id="GO:0003677">
    <property type="term" value="F:DNA binding"/>
    <property type="evidence" value="ECO:0007669"/>
    <property type="project" value="UniProtKB-KW"/>
</dbReference>
<name>A0AA41YYL1_9HYPH</name>
<keyword evidence="6" id="KW-1185">Reference proteome</keyword>
<dbReference type="Gene3D" id="1.10.10.10">
    <property type="entry name" value="Winged helix-like DNA-binding domain superfamily/Winged helix DNA-binding domain"/>
    <property type="match status" value="1"/>
</dbReference>
<evidence type="ECO:0000313" key="5">
    <source>
        <dbReference type="EMBL" id="MCW6509671.1"/>
    </source>
</evidence>
<dbReference type="PRINTS" id="PR00035">
    <property type="entry name" value="HTHGNTR"/>
</dbReference>
<evidence type="ECO:0000256" key="3">
    <source>
        <dbReference type="ARBA" id="ARBA00023163"/>
    </source>
</evidence>
<dbReference type="SUPFAM" id="SSF48008">
    <property type="entry name" value="GntR ligand-binding domain-like"/>
    <property type="match status" value="1"/>
</dbReference>
<dbReference type="InterPro" id="IPR036388">
    <property type="entry name" value="WH-like_DNA-bd_sf"/>
</dbReference>
<dbReference type="Gene3D" id="1.20.120.530">
    <property type="entry name" value="GntR ligand-binding domain-like"/>
    <property type="match status" value="1"/>
</dbReference>
<evidence type="ECO:0000256" key="1">
    <source>
        <dbReference type="ARBA" id="ARBA00023015"/>
    </source>
</evidence>
<evidence type="ECO:0000256" key="2">
    <source>
        <dbReference type="ARBA" id="ARBA00023125"/>
    </source>
</evidence>
<dbReference type="SMART" id="SM00345">
    <property type="entry name" value="HTH_GNTR"/>
    <property type="match status" value="1"/>
</dbReference>
<comment type="caution">
    <text evidence="5">The sequence shown here is derived from an EMBL/GenBank/DDBJ whole genome shotgun (WGS) entry which is preliminary data.</text>
</comment>
<dbReference type="Pfam" id="PF07729">
    <property type="entry name" value="FCD"/>
    <property type="match status" value="1"/>
</dbReference>
<dbReference type="InterPro" id="IPR008920">
    <property type="entry name" value="TF_FadR/GntR_C"/>
</dbReference>
<dbReference type="SUPFAM" id="SSF46785">
    <property type="entry name" value="Winged helix' DNA-binding domain"/>
    <property type="match status" value="1"/>
</dbReference>
<dbReference type="Pfam" id="PF00392">
    <property type="entry name" value="GntR"/>
    <property type="match status" value="1"/>
</dbReference>
<dbReference type="Proteomes" id="UP001165667">
    <property type="component" value="Unassembled WGS sequence"/>
</dbReference>